<organism evidence="2 3">
    <name type="scientific">Thraustotheca clavata</name>
    <dbReference type="NCBI Taxonomy" id="74557"/>
    <lineage>
        <taxon>Eukaryota</taxon>
        <taxon>Sar</taxon>
        <taxon>Stramenopiles</taxon>
        <taxon>Oomycota</taxon>
        <taxon>Saprolegniomycetes</taxon>
        <taxon>Saprolegniales</taxon>
        <taxon>Achlyaceae</taxon>
        <taxon>Thraustotheca</taxon>
    </lineage>
</organism>
<evidence type="ECO:0000313" key="3">
    <source>
        <dbReference type="Proteomes" id="UP000243217"/>
    </source>
</evidence>
<evidence type="ECO:0000256" key="1">
    <source>
        <dbReference type="SAM" id="MobiDB-lite"/>
    </source>
</evidence>
<feature type="region of interest" description="Disordered" evidence="1">
    <location>
        <begin position="10"/>
        <end position="53"/>
    </location>
</feature>
<dbReference type="AlphaFoldDB" id="A0A1W0A4D0"/>
<accession>A0A1W0A4D0</accession>
<comment type="caution">
    <text evidence="2">The sequence shown here is derived from an EMBL/GenBank/DDBJ whole genome shotgun (WGS) entry which is preliminary data.</text>
</comment>
<gene>
    <name evidence="2" type="ORF">THRCLA_20715</name>
</gene>
<name>A0A1W0A4D0_9STRA</name>
<dbReference type="Proteomes" id="UP000243217">
    <property type="component" value="Unassembled WGS sequence"/>
</dbReference>
<evidence type="ECO:0000313" key="2">
    <source>
        <dbReference type="EMBL" id="OQS05127.1"/>
    </source>
</evidence>
<feature type="compositionally biased region" description="Polar residues" evidence="1">
    <location>
        <begin position="21"/>
        <end position="41"/>
    </location>
</feature>
<proteinExistence type="predicted"/>
<keyword evidence="3" id="KW-1185">Reference proteome</keyword>
<reference evidence="2 3" key="1">
    <citation type="journal article" date="2014" name="Genome Biol. Evol.">
        <title>The secreted proteins of Achlya hypogyna and Thraustotheca clavata identify the ancestral oomycete secretome and reveal gene acquisitions by horizontal gene transfer.</title>
        <authorList>
            <person name="Misner I."/>
            <person name="Blouin N."/>
            <person name="Leonard G."/>
            <person name="Richards T.A."/>
            <person name="Lane C.E."/>
        </authorList>
    </citation>
    <scope>NUCLEOTIDE SEQUENCE [LARGE SCALE GENOMIC DNA]</scope>
    <source>
        <strain evidence="2 3">ATCC 34112</strain>
    </source>
</reference>
<dbReference type="EMBL" id="JNBS01000501">
    <property type="protein sequence ID" value="OQS05127.1"/>
    <property type="molecule type" value="Genomic_DNA"/>
</dbReference>
<sequence length="95" mass="10970">MKQVLREFRKKKTISIAMPPSNKSNHPTRVPNTKSRHSAQVIQRPMRDKNSDSSKGCVHVLALLCELNIISLKMSNKNDVNKKDMQLVLEQFKHF</sequence>
<protein>
    <submittedName>
        <fullName evidence="2">Uncharacterized protein</fullName>
    </submittedName>
</protein>